<evidence type="ECO:0000256" key="1">
    <source>
        <dbReference type="ARBA" id="ARBA00023015"/>
    </source>
</evidence>
<dbReference type="PANTHER" id="PTHR30136:SF24">
    <property type="entry name" value="HTH-TYPE TRANSCRIPTIONAL REPRESSOR ALLR"/>
    <property type="match status" value="1"/>
</dbReference>
<evidence type="ECO:0000313" key="6">
    <source>
        <dbReference type="EMBL" id="MDE8643473.1"/>
    </source>
</evidence>
<dbReference type="Proteomes" id="UP000230886">
    <property type="component" value="Unassembled WGS sequence"/>
</dbReference>
<gene>
    <name evidence="7" type="ORF">CHR55_16330</name>
    <name evidence="6" type="ORF">PXH69_00845</name>
</gene>
<dbReference type="EMBL" id="NOVD01000010">
    <property type="protein sequence ID" value="PCK26168.1"/>
    <property type="molecule type" value="Genomic_DNA"/>
</dbReference>
<dbReference type="AlphaFoldDB" id="A0A2A5J990"/>
<feature type="domain" description="IclR-ED" evidence="5">
    <location>
        <begin position="69"/>
        <end position="298"/>
    </location>
</feature>
<dbReference type="GO" id="GO:0003677">
    <property type="term" value="F:DNA binding"/>
    <property type="evidence" value="ECO:0007669"/>
    <property type="project" value="UniProtKB-KW"/>
</dbReference>
<evidence type="ECO:0000259" key="4">
    <source>
        <dbReference type="PROSITE" id="PS51077"/>
    </source>
</evidence>
<dbReference type="SUPFAM" id="SSF46785">
    <property type="entry name" value="Winged helix' DNA-binding domain"/>
    <property type="match status" value="1"/>
</dbReference>
<dbReference type="InterPro" id="IPR036390">
    <property type="entry name" value="WH_DNA-bd_sf"/>
</dbReference>
<sequence>MARNSPQTDRIVMLTELLASDPTAGRSLADIARHLGVAKATCYPMVVALAEAGWLVRHPIRKTYQLGPALVPIGQAASRAIDVVDLSRTVMQELADTSELACLGFIRSGADLVVAEAIQPISKRSGTLGLRIGDNVLMAPPLGAGLAAWFDENDLHEWFLLGKEALDTEAALLRSEYEPILTAIRERGFAVECLRQQERSISDAVAEMRGPGVGGQRAALALREARRLLSADVAVGTLDLDANYQLLSVNAVAFAQDSTPALILCLVDAPSSLTGERIAALGKLVREAADQVTTLMHGRTPRPLTSTGGAT</sequence>
<dbReference type="InterPro" id="IPR005471">
    <property type="entry name" value="Tscrpt_reg_IclR_N"/>
</dbReference>
<dbReference type="InterPro" id="IPR029016">
    <property type="entry name" value="GAF-like_dom_sf"/>
</dbReference>
<dbReference type="EMBL" id="JARDXE010000001">
    <property type="protein sequence ID" value="MDE8643473.1"/>
    <property type="molecule type" value="Genomic_DNA"/>
</dbReference>
<evidence type="ECO:0000259" key="5">
    <source>
        <dbReference type="PROSITE" id="PS51078"/>
    </source>
</evidence>
<dbReference type="PROSITE" id="PS51077">
    <property type="entry name" value="HTH_ICLR"/>
    <property type="match status" value="1"/>
</dbReference>
<feature type="domain" description="HTH iclR-type" evidence="4">
    <location>
        <begin position="5"/>
        <end position="68"/>
    </location>
</feature>
<keyword evidence="1" id="KW-0805">Transcription regulation</keyword>
<accession>A0A2A5J990</accession>
<name>A0A2A5J990_RHOSG</name>
<comment type="caution">
    <text evidence="7">The sequence shown here is derived from an EMBL/GenBank/DDBJ whole genome shotgun (WGS) entry which is preliminary data.</text>
</comment>
<dbReference type="SUPFAM" id="SSF55781">
    <property type="entry name" value="GAF domain-like"/>
    <property type="match status" value="1"/>
</dbReference>
<organism evidence="7 8">
    <name type="scientific">Rhodococcus qingshengii</name>
    <dbReference type="NCBI Taxonomy" id="334542"/>
    <lineage>
        <taxon>Bacteria</taxon>
        <taxon>Bacillati</taxon>
        <taxon>Actinomycetota</taxon>
        <taxon>Actinomycetes</taxon>
        <taxon>Mycobacteriales</taxon>
        <taxon>Nocardiaceae</taxon>
        <taxon>Rhodococcus</taxon>
        <taxon>Rhodococcus erythropolis group</taxon>
    </lineage>
</organism>
<dbReference type="InterPro" id="IPR036388">
    <property type="entry name" value="WH-like_DNA-bd_sf"/>
</dbReference>
<evidence type="ECO:0000313" key="7">
    <source>
        <dbReference type="EMBL" id="PCK26168.1"/>
    </source>
</evidence>
<dbReference type="Gene3D" id="3.30.450.40">
    <property type="match status" value="1"/>
</dbReference>
<reference evidence="7 8" key="1">
    <citation type="submission" date="2017-07" db="EMBL/GenBank/DDBJ databases">
        <title>Draft sequence of Rhodococcus enclensis 23b-28.</title>
        <authorList>
            <person name="Besaury L."/>
            <person name="Sancelme M."/>
            <person name="Amato P."/>
            <person name="Lallement A."/>
            <person name="Delort A.-M."/>
        </authorList>
    </citation>
    <scope>NUCLEOTIDE SEQUENCE [LARGE SCALE GENOMIC DNA]</scope>
    <source>
        <strain evidence="7 8">23b-28</strain>
    </source>
</reference>
<proteinExistence type="predicted"/>
<dbReference type="GO" id="GO:0045892">
    <property type="term" value="P:negative regulation of DNA-templated transcription"/>
    <property type="evidence" value="ECO:0007669"/>
    <property type="project" value="TreeGrafter"/>
</dbReference>
<dbReference type="Proteomes" id="UP001217325">
    <property type="component" value="Unassembled WGS sequence"/>
</dbReference>
<keyword evidence="3" id="KW-0804">Transcription</keyword>
<dbReference type="RefSeq" id="WP_064111553.1">
    <property type="nucleotide sequence ID" value="NZ_CP088906.1"/>
</dbReference>
<dbReference type="GO" id="GO:0003700">
    <property type="term" value="F:DNA-binding transcription factor activity"/>
    <property type="evidence" value="ECO:0007669"/>
    <property type="project" value="TreeGrafter"/>
</dbReference>
<dbReference type="SMART" id="SM00346">
    <property type="entry name" value="HTH_ICLR"/>
    <property type="match status" value="1"/>
</dbReference>
<dbReference type="Pfam" id="PF09339">
    <property type="entry name" value="HTH_IclR"/>
    <property type="match status" value="1"/>
</dbReference>
<dbReference type="InterPro" id="IPR050707">
    <property type="entry name" value="HTH_MetabolicPath_Reg"/>
</dbReference>
<evidence type="ECO:0000256" key="2">
    <source>
        <dbReference type="ARBA" id="ARBA00023125"/>
    </source>
</evidence>
<dbReference type="PANTHER" id="PTHR30136">
    <property type="entry name" value="HELIX-TURN-HELIX TRANSCRIPTIONAL REGULATOR, ICLR FAMILY"/>
    <property type="match status" value="1"/>
</dbReference>
<evidence type="ECO:0000256" key="3">
    <source>
        <dbReference type="ARBA" id="ARBA00023163"/>
    </source>
</evidence>
<protein>
    <submittedName>
        <fullName evidence="6">Helix-turn-helix domain-containing protein</fullName>
    </submittedName>
    <submittedName>
        <fullName evidence="7">IclR family transcriptional regulator</fullName>
    </submittedName>
</protein>
<keyword evidence="2" id="KW-0238">DNA-binding</keyword>
<dbReference type="InterPro" id="IPR014757">
    <property type="entry name" value="Tscrpt_reg_IclR_C"/>
</dbReference>
<reference evidence="6" key="2">
    <citation type="submission" date="2023-02" db="EMBL/GenBank/DDBJ databases">
        <title>A novel hydrolase synthesized by Rhodococcus erythropolis HQ is responsible for the detoxification of Zearalenone.</title>
        <authorList>
            <person name="Hu J."/>
            <person name="Xu J."/>
        </authorList>
    </citation>
    <scope>NUCLEOTIDE SEQUENCE</scope>
    <source>
        <strain evidence="6">HQ</strain>
    </source>
</reference>
<evidence type="ECO:0000313" key="8">
    <source>
        <dbReference type="Proteomes" id="UP000230886"/>
    </source>
</evidence>
<dbReference type="Gene3D" id="1.10.10.10">
    <property type="entry name" value="Winged helix-like DNA-binding domain superfamily/Winged helix DNA-binding domain"/>
    <property type="match status" value="1"/>
</dbReference>
<dbReference type="PROSITE" id="PS51078">
    <property type="entry name" value="ICLR_ED"/>
    <property type="match status" value="1"/>
</dbReference>